<dbReference type="GO" id="GO:0051301">
    <property type="term" value="P:cell division"/>
    <property type="evidence" value="ECO:0007669"/>
    <property type="project" value="UniProtKB-KW"/>
</dbReference>
<evidence type="ECO:0000259" key="6">
    <source>
        <dbReference type="Pfam" id="PF03717"/>
    </source>
</evidence>
<comment type="subcellular location">
    <subcellularLocation>
        <location evidence="1">Membrane</location>
    </subcellularLocation>
</comment>
<evidence type="ECO:0000313" key="7">
    <source>
        <dbReference type="EMBL" id="BCX49895.1"/>
    </source>
</evidence>
<feature type="region of interest" description="Disordered" evidence="4">
    <location>
        <begin position="683"/>
        <end position="713"/>
    </location>
</feature>
<evidence type="ECO:0000313" key="8">
    <source>
        <dbReference type="Proteomes" id="UP001374893"/>
    </source>
</evidence>
<sequence>MEPRQSLRIILLTALVLVGFGALLSRLYDFQINRRAHYQALVPGDREVTVREPGIRGAILDRNGVELARNKRNYEVYFDLEEIYKSYRRQHNEDATHEVLGSEKGMPRVKEETDIVEIVNTWVIPRLVDLGVAKNYSASALKTHYVTHRGLVPFSYNTELDYAEFARLAEHSVEVPGVYLDVRPQREYPYKALASHVLGYTQPWEKGDIPDQAKRQFDHYIGEEKGKSGIEATFNDMLSGPAGSRTLVKNDKGKITGMIDYRPPDVGADVTLTIDARVQYLVSNVLRRAGRAAGVVMDVRTGEILAMASVPDYNPNDYIPSIDAEVYKAYRLNPCSPFTDRCISGFAPGSTFKLGTAVTGALNGYADRSYSCSGFVAYGSYKPRCWLRSGHGTLSLPSAIQRSCNPYFFRMSNQLGGEKMVAGLTMLGFGQPTGVPLPNETPGVFAGSKIWRQANRGEPLTPATIAQLSIGQGGTLASPLQLCAMVSCIANGGRYYKPRLVKSAILPNGSVLVEDRPSLKVDLIKEGMRPADLEKIRLGMWKAVNEPGGTAGRTKIPDVEVAAKTGTAQTSDDGKPSHNAWTVAFAPFDEPRYAVTVLVQNGKSGGAVCGPLVHLILRGLLARDEGMRLPLGQLEPAIGNKDPIEVTELPEDVLAAIEATDVGETGDETGSPLAVQPAITLPVDEPVTPEPTITPEVDEEGTVIPRAVPVEEP</sequence>
<dbReference type="Gene3D" id="3.40.710.10">
    <property type="entry name" value="DD-peptidase/beta-lactamase superfamily"/>
    <property type="match status" value="1"/>
</dbReference>
<accession>A0ABM7RH00</accession>
<dbReference type="InterPro" id="IPR012338">
    <property type="entry name" value="Beta-lactam/transpept-like"/>
</dbReference>
<dbReference type="InterPro" id="IPR036138">
    <property type="entry name" value="PBP_dimer_sf"/>
</dbReference>
<feature type="domain" description="Penicillin-binding protein transpeptidase" evidence="5">
    <location>
        <begin position="294"/>
        <end position="616"/>
    </location>
</feature>
<keyword evidence="7" id="KW-0132">Cell division</keyword>
<dbReference type="Pfam" id="PF03717">
    <property type="entry name" value="PBP_dimer"/>
    <property type="match status" value="1"/>
</dbReference>
<dbReference type="PANTHER" id="PTHR30627">
    <property type="entry name" value="PEPTIDOGLYCAN D,D-TRANSPEPTIDASE"/>
    <property type="match status" value="1"/>
</dbReference>
<evidence type="ECO:0000256" key="3">
    <source>
        <dbReference type="ARBA" id="ARBA00023136"/>
    </source>
</evidence>
<feature type="domain" description="Penicillin-binding protein dimerisation" evidence="6">
    <location>
        <begin position="52"/>
        <end position="256"/>
    </location>
</feature>
<protein>
    <submittedName>
        <fullName evidence="7">Cell division protein</fullName>
    </submittedName>
</protein>
<dbReference type="InterPro" id="IPR001460">
    <property type="entry name" value="PCN-bd_Tpept"/>
</dbReference>
<reference evidence="7 8" key="1">
    <citation type="submission" date="2021-06" db="EMBL/GenBank/DDBJ databases">
        <title>Complete genome of Haloferula helveola possessing various polysaccharide degrading enzymes.</title>
        <authorList>
            <person name="Takami H."/>
            <person name="Huang C."/>
            <person name="Hamasaki K."/>
        </authorList>
    </citation>
    <scope>NUCLEOTIDE SEQUENCE [LARGE SCALE GENOMIC DNA]</scope>
    <source>
        <strain evidence="7 8">CN-1</strain>
    </source>
</reference>
<dbReference type="RefSeq" id="WP_338686707.1">
    <property type="nucleotide sequence ID" value="NZ_AP024702.1"/>
</dbReference>
<proteinExistence type="predicted"/>
<evidence type="ECO:0000256" key="2">
    <source>
        <dbReference type="ARBA" id="ARBA00022645"/>
    </source>
</evidence>
<gene>
    <name evidence="7" type="ORF">HAHE_38030</name>
</gene>
<dbReference type="Gene3D" id="3.90.1310.10">
    <property type="entry name" value="Penicillin-binding protein 2a (Domain 2)"/>
    <property type="match status" value="1"/>
</dbReference>
<dbReference type="InterPro" id="IPR005311">
    <property type="entry name" value="PBP_dimer"/>
</dbReference>
<keyword evidence="2" id="KW-0121">Carboxypeptidase</keyword>
<dbReference type="EMBL" id="AP024702">
    <property type="protein sequence ID" value="BCX49895.1"/>
    <property type="molecule type" value="Genomic_DNA"/>
</dbReference>
<organism evidence="7 8">
    <name type="scientific">Haloferula helveola</name>
    <dbReference type="NCBI Taxonomy" id="490095"/>
    <lineage>
        <taxon>Bacteria</taxon>
        <taxon>Pseudomonadati</taxon>
        <taxon>Verrucomicrobiota</taxon>
        <taxon>Verrucomicrobiia</taxon>
        <taxon>Verrucomicrobiales</taxon>
        <taxon>Verrucomicrobiaceae</taxon>
        <taxon>Haloferula</taxon>
    </lineage>
</organism>
<keyword evidence="3" id="KW-0472">Membrane</keyword>
<dbReference type="SUPFAM" id="SSF56519">
    <property type="entry name" value="Penicillin binding protein dimerisation domain"/>
    <property type="match status" value="1"/>
</dbReference>
<dbReference type="Proteomes" id="UP001374893">
    <property type="component" value="Chromosome"/>
</dbReference>
<feature type="compositionally biased region" description="Low complexity" evidence="4">
    <location>
        <begin position="683"/>
        <end position="695"/>
    </location>
</feature>
<keyword evidence="2" id="KW-0378">Hydrolase</keyword>
<keyword evidence="2" id="KW-0645">Protease</keyword>
<name>A0ABM7RH00_9BACT</name>
<evidence type="ECO:0000256" key="1">
    <source>
        <dbReference type="ARBA" id="ARBA00004370"/>
    </source>
</evidence>
<dbReference type="Pfam" id="PF00905">
    <property type="entry name" value="Transpeptidase"/>
    <property type="match status" value="1"/>
</dbReference>
<evidence type="ECO:0000256" key="4">
    <source>
        <dbReference type="SAM" id="MobiDB-lite"/>
    </source>
</evidence>
<keyword evidence="8" id="KW-1185">Reference proteome</keyword>
<evidence type="ECO:0000259" key="5">
    <source>
        <dbReference type="Pfam" id="PF00905"/>
    </source>
</evidence>
<dbReference type="InterPro" id="IPR050515">
    <property type="entry name" value="Beta-lactam/transpept"/>
</dbReference>
<keyword evidence="7" id="KW-0131">Cell cycle</keyword>
<dbReference type="SUPFAM" id="SSF56601">
    <property type="entry name" value="beta-lactamase/transpeptidase-like"/>
    <property type="match status" value="1"/>
</dbReference>